<feature type="region of interest" description="Disordered" evidence="1">
    <location>
        <begin position="99"/>
        <end position="163"/>
    </location>
</feature>
<dbReference type="EMBL" id="JABBVZ010000067">
    <property type="protein sequence ID" value="NMP23802.1"/>
    <property type="molecule type" value="Genomic_DNA"/>
</dbReference>
<protein>
    <recommendedName>
        <fullName evidence="2">Phage replisome organiser N-terminal domain-containing protein</fullName>
    </recommendedName>
</protein>
<keyword evidence="4" id="KW-1185">Reference proteome</keyword>
<name>A0A7Y0L5R6_9FIRM</name>
<comment type="caution">
    <text evidence="3">The sequence shown here is derived from an EMBL/GenBank/DDBJ whole genome shotgun (WGS) entry which is preliminary data.</text>
</comment>
<dbReference type="AlphaFoldDB" id="A0A7Y0L5R6"/>
<evidence type="ECO:0000313" key="3">
    <source>
        <dbReference type="EMBL" id="NMP23802.1"/>
    </source>
</evidence>
<feature type="compositionally biased region" description="Basic and acidic residues" evidence="1">
    <location>
        <begin position="113"/>
        <end position="122"/>
    </location>
</feature>
<gene>
    <name evidence="3" type="ORF">HIJ39_15800</name>
</gene>
<dbReference type="Proteomes" id="UP000533476">
    <property type="component" value="Unassembled WGS sequence"/>
</dbReference>
<evidence type="ECO:0000313" key="4">
    <source>
        <dbReference type="Proteomes" id="UP000533476"/>
    </source>
</evidence>
<dbReference type="InterPro" id="IPR010056">
    <property type="entry name" value="Phage_rep_org__N"/>
</dbReference>
<evidence type="ECO:0000259" key="2">
    <source>
        <dbReference type="Pfam" id="PF09681"/>
    </source>
</evidence>
<evidence type="ECO:0000256" key="1">
    <source>
        <dbReference type="SAM" id="MobiDB-lite"/>
    </source>
</evidence>
<dbReference type="RefSeq" id="WP_169101391.1">
    <property type="nucleotide sequence ID" value="NZ_JABBVZ010000067.1"/>
</dbReference>
<reference evidence="3 4" key="1">
    <citation type="submission" date="2020-04" db="EMBL/GenBank/DDBJ databases">
        <authorList>
            <person name="Zhang R."/>
            <person name="Schippers A."/>
        </authorList>
    </citation>
    <scope>NUCLEOTIDE SEQUENCE [LARGE SCALE GENOMIC DNA]</scope>
    <source>
        <strain evidence="3 4">DSM 109850</strain>
    </source>
</reference>
<accession>A0A7Y0L5R6</accession>
<organism evidence="3 4">
    <name type="scientific">Sulfobacillus harzensis</name>
    <dbReference type="NCBI Taxonomy" id="2729629"/>
    <lineage>
        <taxon>Bacteria</taxon>
        <taxon>Bacillati</taxon>
        <taxon>Bacillota</taxon>
        <taxon>Clostridia</taxon>
        <taxon>Eubacteriales</taxon>
        <taxon>Clostridiales Family XVII. Incertae Sedis</taxon>
        <taxon>Sulfobacillus</taxon>
    </lineage>
</organism>
<feature type="region of interest" description="Disordered" evidence="1">
    <location>
        <begin position="238"/>
        <end position="276"/>
    </location>
</feature>
<feature type="domain" description="Phage replisome organiser N-terminal" evidence="2">
    <location>
        <begin position="25"/>
        <end position="115"/>
    </location>
</feature>
<dbReference type="Pfam" id="PF09681">
    <property type="entry name" value="Phage_rep_org_N"/>
    <property type="match status" value="1"/>
</dbReference>
<proteinExistence type="predicted"/>
<sequence length="276" mass="31034">MEWFRFYSDTISNPKIRRLPVTSRWIWVSVLALANASPERGTLQIEAGLPYSTEDIADAAKVSEAEVEQALATFVEQSMLTLMPEGYYRVTGWDKRQFESDDSTARSRKSRAKQGDSRRNDDATSLQRPNVVAATPPETDTDSEKEERENPAPTRGWGRGIPAPTAELLSTLDARANHTPILTAYTDDLIRWHVQGMDWAVIDRGLTLVLERDKPFAYGLTMLKNWFQEGKRTLDDFVGKPNTRAARASPREPTPLPAHSLKNDPNAGRWRKAHGG</sequence>